<dbReference type="PANTHER" id="PTHR36578">
    <property type="entry name" value="CHROMOSOME 15, WHOLE GENOME SHOTGUN SEQUENCE"/>
    <property type="match status" value="1"/>
</dbReference>
<reference evidence="2 3" key="1">
    <citation type="journal article" date="2020" name="Genome Biol. Evol.">
        <title>Comparative genomics of Sclerotiniaceae.</title>
        <authorList>
            <person name="Valero Jimenez C.A."/>
            <person name="Steentjes M."/>
            <person name="Scholten O.E."/>
            <person name="Van Kan J.A.L."/>
        </authorList>
    </citation>
    <scope>NUCLEOTIDE SEQUENCE [LARGE SCALE GENOMIC DNA]</scope>
    <source>
        <strain evidence="2 3">MUCL 94</strain>
    </source>
</reference>
<feature type="signal peptide" evidence="1">
    <location>
        <begin position="1"/>
        <end position="18"/>
    </location>
</feature>
<protein>
    <recommendedName>
        <fullName evidence="4">Apple domain-containing protein</fullName>
    </recommendedName>
</protein>
<organism evidence="2 3">
    <name type="scientific">Botrytis byssoidea</name>
    <dbReference type="NCBI Taxonomy" id="139641"/>
    <lineage>
        <taxon>Eukaryota</taxon>
        <taxon>Fungi</taxon>
        <taxon>Dikarya</taxon>
        <taxon>Ascomycota</taxon>
        <taxon>Pezizomycotina</taxon>
        <taxon>Leotiomycetes</taxon>
        <taxon>Helotiales</taxon>
        <taxon>Sclerotiniaceae</taxon>
        <taxon>Botrytis</taxon>
    </lineage>
</organism>
<sequence>MRFTDFALVALTAAGANAAPHPQKIDFKSLNPVVQSVQSVPVGITAEVVTYNPTAATSSAAAAVTTSSAVKATETTLTTKREAGQINARDGDCSTQPATIYTGTNPADDPDSFLAYQPFADAANSAATPSGFTRSFVNLNASNNALKYMGFTQLPTYDTNVCASKCSDIAGCNAFNIYFERDPSVDPGASCTNPSSMTNVKCVFWGGAIDAKTAVNDGQWRSTFRVVIAGSNGYNVNSFPTPPGYNPPTSLTGASINAPLDCNKADTYLGSRFFTDTPFDVSLCTAACDATTAFNVAHPPATGSVQTCQFINTYILYLNGVAQGQACAMYTDSWDTSYAVNTGYTSGTDVYTIDSSYTLSNSTNPNYAANCKVAASSSSSIASNSSSTIASNSTLARRAAY</sequence>
<dbReference type="EMBL" id="RCSW01000017">
    <property type="protein sequence ID" value="KAF7935435.1"/>
    <property type="molecule type" value="Genomic_DNA"/>
</dbReference>
<dbReference type="RefSeq" id="XP_038730536.1">
    <property type="nucleotide sequence ID" value="XM_038878856.1"/>
</dbReference>
<dbReference type="GeneID" id="62151930"/>
<feature type="chain" id="PRO_5040207467" description="Apple domain-containing protein" evidence="1">
    <location>
        <begin position="19"/>
        <end position="401"/>
    </location>
</feature>
<evidence type="ECO:0008006" key="4">
    <source>
        <dbReference type="Google" id="ProtNLM"/>
    </source>
</evidence>
<keyword evidence="3" id="KW-1185">Reference proteome</keyword>
<accession>A0A9P5I9U9</accession>
<keyword evidence="1" id="KW-0732">Signal</keyword>
<dbReference type="Proteomes" id="UP000710849">
    <property type="component" value="Unassembled WGS sequence"/>
</dbReference>
<comment type="caution">
    <text evidence="2">The sequence shown here is derived from an EMBL/GenBank/DDBJ whole genome shotgun (WGS) entry which is preliminary data.</text>
</comment>
<dbReference type="AlphaFoldDB" id="A0A9P5I9U9"/>
<evidence type="ECO:0000256" key="1">
    <source>
        <dbReference type="SAM" id="SignalP"/>
    </source>
</evidence>
<name>A0A9P5I9U9_9HELO</name>
<evidence type="ECO:0000313" key="2">
    <source>
        <dbReference type="EMBL" id="KAF7935435.1"/>
    </source>
</evidence>
<evidence type="ECO:0000313" key="3">
    <source>
        <dbReference type="Proteomes" id="UP000710849"/>
    </source>
</evidence>
<gene>
    <name evidence="2" type="ORF">EAE97_008342</name>
</gene>
<proteinExistence type="predicted"/>
<dbReference type="PANTHER" id="PTHR36578:SF2">
    <property type="entry name" value="PA14 DOMAIN-CONTAINING PROTEIN"/>
    <property type="match status" value="1"/>
</dbReference>